<dbReference type="InterPro" id="IPR052769">
    <property type="entry name" value="TPR_domain_protein"/>
</dbReference>
<evidence type="ECO:0000256" key="2">
    <source>
        <dbReference type="SAM" id="MobiDB-lite"/>
    </source>
</evidence>
<feature type="repeat" description="TPR" evidence="1">
    <location>
        <begin position="139"/>
        <end position="172"/>
    </location>
</feature>
<evidence type="ECO:0000313" key="3">
    <source>
        <dbReference type="EMBL" id="RPB05941.1"/>
    </source>
</evidence>
<sequence length="253" mass="28420">MSLPLPFFKTKFEDRHIVEQKFYMAKHNEENRDIKLFANEVHERPSNSEPVKTTTMPSLVTTPPREPGVASVEKGGRNKKKGGRERVLSKEEEQRLLFESASYRLNGNRLFNTSYYLAALDAYFLALSRCPQTLKLERATIYHNIAATQMKLRNYDEAVKAASGALSLRPGWGKALYRRAKAREGMGGWAGLVGAYDDYVQVLEGAVDGVVEGVGKGELEAVREKIRWLPDRIKTVREKEVEGVVGMIGGLKT</sequence>
<organism evidence="3 4">
    <name type="scientific">Choiromyces venosus 120613-1</name>
    <dbReference type="NCBI Taxonomy" id="1336337"/>
    <lineage>
        <taxon>Eukaryota</taxon>
        <taxon>Fungi</taxon>
        <taxon>Dikarya</taxon>
        <taxon>Ascomycota</taxon>
        <taxon>Pezizomycotina</taxon>
        <taxon>Pezizomycetes</taxon>
        <taxon>Pezizales</taxon>
        <taxon>Tuberaceae</taxon>
        <taxon>Choiromyces</taxon>
    </lineage>
</organism>
<keyword evidence="4" id="KW-1185">Reference proteome</keyword>
<feature type="region of interest" description="Disordered" evidence="2">
    <location>
        <begin position="43"/>
        <end position="88"/>
    </location>
</feature>
<dbReference type="InterPro" id="IPR019734">
    <property type="entry name" value="TPR_rpt"/>
</dbReference>
<dbReference type="STRING" id="1336337.A0A3N4KC04"/>
<dbReference type="Gene3D" id="1.25.40.10">
    <property type="entry name" value="Tetratricopeptide repeat domain"/>
    <property type="match status" value="1"/>
</dbReference>
<evidence type="ECO:0000313" key="4">
    <source>
        <dbReference type="Proteomes" id="UP000276215"/>
    </source>
</evidence>
<dbReference type="PANTHER" id="PTHR46014:SF1">
    <property type="entry name" value="TETRATRICOPEPTIDE REPEAT PROTEIN 1"/>
    <property type="match status" value="1"/>
</dbReference>
<dbReference type="SUPFAM" id="SSF48452">
    <property type="entry name" value="TPR-like"/>
    <property type="match status" value="1"/>
</dbReference>
<feature type="compositionally biased region" description="Polar residues" evidence="2">
    <location>
        <begin position="47"/>
        <end position="61"/>
    </location>
</feature>
<dbReference type="PANTHER" id="PTHR46014">
    <property type="entry name" value="TETRATRICOPEPTIDE REPEAT PROTEIN 1"/>
    <property type="match status" value="1"/>
</dbReference>
<proteinExistence type="predicted"/>
<evidence type="ECO:0000256" key="1">
    <source>
        <dbReference type="PROSITE-ProRule" id="PRU00339"/>
    </source>
</evidence>
<dbReference type="AlphaFoldDB" id="A0A3N4KC04"/>
<accession>A0A3N4KC04</accession>
<dbReference type="Proteomes" id="UP000276215">
    <property type="component" value="Unassembled WGS sequence"/>
</dbReference>
<dbReference type="PROSITE" id="PS50005">
    <property type="entry name" value="TPR"/>
    <property type="match status" value="1"/>
</dbReference>
<gene>
    <name evidence="3" type="ORF">L873DRAFT_1796809</name>
</gene>
<protein>
    <submittedName>
        <fullName evidence="3">Uncharacterized protein</fullName>
    </submittedName>
</protein>
<dbReference type="InterPro" id="IPR011990">
    <property type="entry name" value="TPR-like_helical_dom_sf"/>
</dbReference>
<keyword evidence="1" id="KW-0802">TPR repeat</keyword>
<dbReference type="OrthoDB" id="1872379at2759"/>
<name>A0A3N4KC04_9PEZI</name>
<dbReference type="EMBL" id="ML120351">
    <property type="protein sequence ID" value="RPB05941.1"/>
    <property type="molecule type" value="Genomic_DNA"/>
</dbReference>
<reference evidence="3 4" key="1">
    <citation type="journal article" date="2018" name="Nat. Ecol. Evol.">
        <title>Pezizomycetes genomes reveal the molecular basis of ectomycorrhizal truffle lifestyle.</title>
        <authorList>
            <person name="Murat C."/>
            <person name="Payen T."/>
            <person name="Noel B."/>
            <person name="Kuo A."/>
            <person name="Morin E."/>
            <person name="Chen J."/>
            <person name="Kohler A."/>
            <person name="Krizsan K."/>
            <person name="Balestrini R."/>
            <person name="Da Silva C."/>
            <person name="Montanini B."/>
            <person name="Hainaut M."/>
            <person name="Levati E."/>
            <person name="Barry K.W."/>
            <person name="Belfiori B."/>
            <person name="Cichocki N."/>
            <person name="Clum A."/>
            <person name="Dockter R.B."/>
            <person name="Fauchery L."/>
            <person name="Guy J."/>
            <person name="Iotti M."/>
            <person name="Le Tacon F."/>
            <person name="Lindquist E.A."/>
            <person name="Lipzen A."/>
            <person name="Malagnac F."/>
            <person name="Mello A."/>
            <person name="Molinier V."/>
            <person name="Miyauchi S."/>
            <person name="Poulain J."/>
            <person name="Riccioni C."/>
            <person name="Rubini A."/>
            <person name="Sitrit Y."/>
            <person name="Splivallo R."/>
            <person name="Traeger S."/>
            <person name="Wang M."/>
            <person name="Zifcakova L."/>
            <person name="Wipf D."/>
            <person name="Zambonelli A."/>
            <person name="Paolocci F."/>
            <person name="Nowrousian M."/>
            <person name="Ottonello S."/>
            <person name="Baldrian P."/>
            <person name="Spatafora J.W."/>
            <person name="Henrissat B."/>
            <person name="Nagy L.G."/>
            <person name="Aury J.M."/>
            <person name="Wincker P."/>
            <person name="Grigoriev I.V."/>
            <person name="Bonfante P."/>
            <person name="Martin F.M."/>
        </authorList>
    </citation>
    <scope>NUCLEOTIDE SEQUENCE [LARGE SCALE GENOMIC DNA]</scope>
    <source>
        <strain evidence="3 4">120613-1</strain>
    </source>
</reference>